<dbReference type="EMBL" id="FUZU01000004">
    <property type="protein sequence ID" value="SKC86238.1"/>
    <property type="molecule type" value="Genomic_DNA"/>
</dbReference>
<keyword evidence="1" id="KW-1133">Transmembrane helix</keyword>
<keyword evidence="1" id="KW-0812">Transmembrane</keyword>
<organism evidence="2 3">
    <name type="scientific">Ohtaekwangia koreensis</name>
    <dbReference type="NCBI Taxonomy" id="688867"/>
    <lineage>
        <taxon>Bacteria</taxon>
        <taxon>Pseudomonadati</taxon>
        <taxon>Bacteroidota</taxon>
        <taxon>Cytophagia</taxon>
        <taxon>Cytophagales</taxon>
        <taxon>Fulvivirgaceae</taxon>
        <taxon>Ohtaekwangia</taxon>
    </lineage>
</organism>
<evidence type="ECO:0000313" key="2">
    <source>
        <dbReference type="EMBL" id="SKC86238.1"/>
    </source>
</evidence>
<dbReference type="RefSeq" id="WP_079689594.1">
    <property type="nucleotide sequence ID" value="NZ_FUZU01000004.1"/>
</dbReference>
<feature type="transmembrane region" description="Helical" evidence="1">
    <location>
        <begin position="17"/>
        <end position="37"/>
    </location>
</feature>
<name>A0A1T5MEA2_9BACT</name>
<keyword evidence="1" id="KW-0472">Membrane</keyword>
<feature type="transmembrane region" description="Helical" evidence="1">
    <location>
        <begin position="57"/>
        <end position="76"/>
    </location>
</feature>
<dbReference type="Proteomes" id="UP000190961">
    <property type="component" value="Unassembled WGS sequence"/>
</dbReference>
<dbReference type="AlphaFoldDB" id="A0A1T5MEA2"/>
<protein>
    <submittedName>
        <fullName evidence="2">Uncharacterized protein</fullName>
    </submittedName>
</protein>
<reference evidence="2 3" key="1">
    <citation type="submission" date="2017-02" db="EMBL/GenBank/DDBJ databases">
        <authorList>
            <person name="Peterson S.W."/>
        </authorList>
    </citation>
    <scope>NUCLEOTIDE SEQUENCE [LARGE SCALE GENOMIC DNA]</scope>
    <source>
        <strain evidence="2 3">DSM 25262</strain>
    </source>
</reference>
<evidence type="ECO:0000313" key="3">
    <source>
        <dbReference type="Proteomes" id="UP000190961"/>
    </source>
</evidence>
<dbReference type="STRING" id="688867.SAMN05660236_5096"/>
<dbReference type="OrthoDB" id="582675at2"/>
<evidence type="ECO:0000256" key="1">
    <source>
        <dbReference type="SAM" id="Phobius"/>
    </source>
</evidence>
<accession>A0A1T5MEA2</accession>
<keyword evidence="3" id="KW-1185">Reference proteome</keyword>
<proteinExistence type="predicted"/>
<gene>
    <name evidence="2" type="ORF">SAMN05660236_5096</name>
</gene>
<sequence length="180" mass="21492">MARRYFEEIQLLRQNRWIWYILIVLSALLIIPFLYGMYTQLITGEPWGDEPMSDNGLIIFLCALLLSWAMITWLLYSIRLEVYIDQDGVHYKFFPNKASWNVITKRDIISYEIRRTRNILETGGFGYHRNFFRKSQSMVIRGSKHIRFMLSGKHKLLIGTQNPEEFDRALRRLLSNHLTE</sequence>